<dbReference type="Proteomes" id="UP000256964">
    <property type="component" value="Unassembled WGS sequence"/>
</dbReference>
<proteinExistence type="predicted"/>
<dbReference type="EMBL" id="KZ857406">
    <property type="protein sequence ID" value="RDX49228.1"/>
    <property type="molecule type" value="Genomic_DNA"/>
</dbReference>
<evidence type="ECO:0000313" key="2">
    <source>
        <dbReference type="Proteomes" id="UP000256964"/>
    </source>
</evidence>
<organism evidence="1 2">
    <name type="scientific">Lentinus brumalis</name>
    <dbReference type="NCBI Taxonomy" id="2498619"/>
    <lineage>
        <taxon>Eukaryota</taxon>
        <taxon>Fungi</taxon>
        <taxon>Dikarya</taxon>
        <taxon>Basidiomycota</taxon>
        <taxon>Agaricomycotina</taxon>
        <taxon>Agaricomycetes</taxon>
        <taxon>Polyporales</taxon>
        <taxon>Polyporaceae</taxon>
        <taxon>Lentinus</taxon>
    </lineage>
</organism>
<accession>A0A371D9L9</accession>
<name>A0A371D9L9_9APHY</name>
<keyword evidence="2" id="KW-1185">Reference proteome</keyword>
<gene>
    <name evidence="1" type="ORF">OH76DRAFT_540319</name>
</gene>
<evidence type="ECO:0000313" key="1">
    <source>
        <dbReference type="EMBL" id="RDX49228.1"/>
    </source>
</evidence>
<reference evidence="1 2" key="1">
    <citation type="journal article" date="2018" name="Biotechnol. Biofuels">
        <title>Integrative visual omics of the white-rot fungus Polyporus brumalis exposes the biotechnological potential of its oxidative enzymes for delignifying raw plant biomass.</title>
        <authorList>
            <person name="Miyauchi S."/>
            <person name="Rancon A."/>
            <person name="Drula E."/>
            <person name="Hage H."/>
            <person name="Chaduli D."/>
            <person name="Favel A."/>
            <person name="Grisel S."/>
            <person name="Henrissat B."/>
            <person name="Herpoel-Gimbert I."/>
            <person name="Ruiz-Duenas F.J."/>
            <person name="Chevret D."/>
            <person name="Hainaut M."/>
            <person name="Lin J."/>
            <person name="Wang M."/>
            <person name="Pangilinan J."/>
            <person name="Lipzen A."/>
            <person name="Lesage-Meessen L."/>
            <person name="Navarro D."/>
            <person name="Riley R."/>
            <person name="Grigoriev I.V."/>
            <person name="Zhou S."/>
            <person name="Raouche S."/>
            <person name="Rosso M.N."/>
        </authorList>
    </citation>
    <scope>NUCLEOTIDE SEQUENCE [LARGE SCALE GENOMIC DNA]</scope>
    <source>
        <strain evidence="1 2">BRFM 1820</strain>
    </source>
</reference>
<sequence length="70" mass="7954">MGLQLAMKKLREVCVSRLLAPFCHSHVASARYESRDYRTHVSLVIFLTARSCSTCREHETGAYFTTARSC</sequence>
<protein>
    <submittedName>
        <fullName evidence="1">Uncharacterized protein</fullName>
    </submittedName>
</protein>
<dbReference type="AlphaFoldDB" id="A0A371D9L9"/>